<feature type="compositionally biased region" description="Low complexity" evidence="4">
    <location>
        <begin position="598"/>
        <end position="607"/>
    </location>
</feature>
<organism evidence="5 6">
    <name type="scientific">Lasallia pustulata</name>
    <dbReference type="NCBI Taxonomy" id="136370"/>
    <lineage>
        <taxon>Eukaryota</taxon>
        <taxon>Fungi</taxon>
        <taxon>Dikarya</taxon>
        <taxon>Ascomycota</taxon>
        <taxon>Pezizomycotina</taxon>
        <taxon>Lecanoromycetes</taxon>
        <taxon>OSLEUM clade</taxon>
        <taxon>Umbilicariomycetidae</taxon>
        <taxon>Umbilicariales</taxon>
        <taxon>Umbilicariaceae</taxon>
        <taxon>Lasallia</taxon>
    </lineage>
</organism>
<dbReference type="EMBL" id="FWEW01003533">
    <property type="protein sequence ID" value="SLM39634.1"/>
    <property type="molecule type" value="Genomic_DNA"/>
</dbReference>
<dbReference type="PROSITE" id="PS00678">
    <property type="entry name" value="WD_REPEATS_1"/>
    <property type="match status" value="1"/>
</dbReference>
<feature type="compositionally biased region" description="Polar residues" evidence="4">
    <location>
        <begin position="397"/>
        <end position="407"/>
    </location>
</feature>
<feature type="region of interest" description="Disordered" evidence="4">
    <location>
        <begin position="581"/>
        <end position="607"/>
    </location>
</feature>
<sequence length="762" mass="82675">MQPQIPGFYYDEEKKKYFKIMAYHVAPQGAKYSQDGVRMEREVEKKRKRTAEFSQRQLRARIQHSSILKHPLGGVAALNREVGYGMQSKSDLQTQVWASGLEPKVLLGEAALSTQITAFAMDPSTRGIVTGLSGGIDVVHQLRSWVKHKMPCGLSMYHENHSRTLTHNLGSQVSFDKSISSGLPLTFGFLQITSINISPSRVLLATTQGAATSPCIYLTKLIEPQTSWSEMSAIPTWPWLDAGVSILLRPTSQVTLWASAAQPSSSPTSTKFAIGTSSGIMLVDEAQGSWSADEVCASATDILAVDWLDENVVVAGGRDGTVRLWDARSRGKTTRLQFPSCISQVKAINGSRVVVAGLQDNLHLYDLRFASSPRRTMHGLISRSRDRPSSSSRTTRMLSQTPTNPYLSYPDYTNSSQPFLGFDVSENRGLVAAATEDCTVRMYGLWTGKAMHVGDRSHHVSPNKTYSIGPRGLICGVGVSRCGKVRTTHVERGTSKKMIRGQNRLTTTVSSIANRHPTPAPQSPLRDERVDPDRPPICIPGGIGPRIVVIPEACVREPGDGPLGAGDLPLDLDLLRPIPAPGPPRAPCIPAPPPETGGPPRRLNGRGPTGPVSGLALPQYMLLCLPLPRPLPSACLLAPRVLSPCLLCPPLLPLRILSPRRLPPPAPLRGPGGGSKSVMPDSTGGRRDRDPIPEAIPGGRPIRGGASVISPYEPPVRQGPGGPPYGIWSLYLRFETSPSQKHMVGCEVFVMERKEEVWDFEP</sequence>
<keyword evidence="6" id="KW-1185">Reference proteome</keyword>
<dbReference type="Proteomes" id="UP000192927">
    <property type="component" value="Unassembled WGS sequence"/>
</dbReference>
<name>A0A1W5D937_9LECA</name>
<feature type="region of interest" description="Disordered" evidence="4">
    <location>
        <begin position="513"/>
        <end position="533"/>
    </location>
</feature>
<dbReference type="InterPro" id="IPR019775">
    <property type="entry name" value="WD40_repeat_CS"/>
</dbReference>
<dbReference type="InterPro" id="IPR015943">
    <property type="entry name" value="WD40/YVTN_repeat-like_dom_sf"/>
</dbReference>
<dbReference type="InterPro" id="IPR036322">
    <property type="entry name" value="WD40_repeat_dom_sf"/>
</dbReference>
<evidence type="ECO:0000256" key="4">
    <source>
        <dbReference type="SAM" id="MobiDB-lite"/>
    </source>
</evidence>
<evidence type="ECO:0000313" key="6">
    <source>
        <dbReference type="Proteomes" id="UP000192927"/>
    </source>
</evidence>
<feature type="repeat" description="WD" evidence="3">
    <location>
        <begin position="309"/>
        <end position="335"/>
    </location>
</feature>
<feature type="region of interest" description="Disordered" evidence="4">
    <location>
        <begin position="378"/>
        <end position="407"/>
    </location>
</feature>
<evidence type="ECO:0000256" key="3">
    <source>
        <dbReference type="PROSITE-ProRule" id="PRU00221"/>
    </source>
</evidence>
<keyword evidence="2" id="KW-0677">Repeat</keyword>
<dbReference type="SUPFAM" id="SSF50978">
    <property type="entry name" value="WD40 repeat-like"/>
    <property type="match status" value="1"/>
</dbReference>
<dbReference type="Gene3D" id="2.130.10.10">
    <property type="entry name" value="YVTN repeat-like/Quinoprotein amine dehydrogenase"/>
    <property type="match status" value="1"/>
</dbReference>
<dbReference type="InterPro" id="IPR052254">
    <property type="entry name" value="CUL4-DDB1_E3_ligase_receptor"/>
</dbReference>
<dbReference type="SMART" id="SM00320">
    <property type="entry name" value="WD40"/>
    <property type="match status" value="3"/>
</dbReference>
<dbReference type="PROSITE" id="PS50082">
    <property type="entry name" value="WD_REPEATS_2"/>
    <property type="match status" value="1"/>
</dbReference>
<accession>A0A1W5D937</accession>
<dbReference type="InterPro" id="IPR001680">
    <property type="entry name" value="WD40_rpt"/>
</dbReference>
<dbReference type="PANTHER" id="PTHR44472">
    <property type="entry name" value="DDB1- AND CUL4-ASSOCIATED FACTOR 4-RELATED"/>
    <property type="match status" value="1"/>
</dbReference>
<dbReference type="GO" id="GO:0080008">
    <property type="term" value="C:Cul4-RING E3 ubiquitin ligase complex"/>
    <property type="evidence" value="ECO:0007669"/>
    <property type="project" value="TreeGrafter"/>
</dbReference>
<dbReference type="PANTHER" id="PTHR44472:SF1">
    <property type="entry name" value="DDB1 AND CUL4 ASSOCIATED FACTOR 4"/>
    <property type="match status" value="1"/>
</dbReference>
<dbReference type="AlphaFoldDB" id="A0A1W5D937"/>
<feature type="region of interest" description="Disordered" evidence="4">
    <location>
        <begin position="663"/>
        <end position="717"/>
    </location>
</feature>
<keyword evidence="1 3" id="KW-0853">WD repeat</keyword>
<evidence type="ECO:0000256" key="1">
    <source>
        <dbReference type="ARBA" id="ARBA00022574"/>
    </source>
</evidence>
<proteinExistence type="predicted"/>
<feature type="compositionally biased region" description="Pro residues" evidence="4">
    <location>
        <begin position="581"/>
        <end position="597"/>
    </location>
</feature>
<evidence type="ECO:0000256" key="2">
    <source>
        <dbReference type="ARBA" id="ARBA00022737"/>
    </source>
</evidence>
<dbReference type="Pfam" id="PF00400">
    <property type="entry name" value="WD40"/>
    <property type="match status" value="1"/>
</dbReference>
<protein>
    <submittedName>
        <fullName evidence="5">WD40/YVTN repeat-like-containing domain</fullName>
    </submittedName>
</protein>
<evidence type="ECO:0000313" key="5">
    <source>
        <dbReference type="EMBL" id="SLM39634.1"/>
    </source>
</evidence>
<reference evidence="6" key="1">
    <citation type="submission" date="2017-03" db="EMBL/GenBank/DDBJ databases">
        <authorList>
            <person name="Sharma R."/>
            <person name="Thines M."/>
        </authorList>
    </citation>
    <scope>NUCLEOTIDE SEQUENCE [LARGE SCALE GENOMIC DNA]</scope>
</reference>